<reference evidence="1 2" key="1">
    <citation type="submission" date="2023-07" db="EMBL/GenBank/DDBJ databases">
        <title>Functional and genomic diversity of the sorghum phyllosphere microbiome.</title>
        <authorList>
            <person name="Shade A."/>
        </authorList>
    </citation>
    <scope>NUCLEOTIDE SEQUENCE [LARGE SCALE GENOMIC DNA]</scope>
    <source>
        <strain evidence="1 2">SORGH_AS_1064</strain>
    </source>
</reference>
<protein>
    <submittedName>
        <fullName evidence="1">Transporter YbjL</fullName>
    </submittedName>
</protein>
<comment type="caution">
    <text evidence="1">The sequence shown here is derived from an EMBL/GenBank/DDBJ whole genome shotgun (WGS) entry which is preliminary data.</text>
</comment>
<name>A0ABU0TNC2_9FLAO</name>
<accession>A0ABU0TNC2</accession>
<evidence type="ECO:0000313" key="1">
    <source>
        <dbReference type="EMBL" id="MDQ1098548.1"/>
    </source>
</evidence>
<evidence type="ECO:0000313" key="2">
    <source>
        <dbReference type="Proteomes" id="UP001225072"/>
    </source>
</evidence>
<proteinExistence type="predicted"/>
<keyword evidence="2" id="KW-1185">Reference proteome</keyword>
<dbReference type="Proteomes" id="UP001225072">
    <property type="component" value="Unassembled WGS sequence"/>
</dbReference>
<sequence>MVSYSEKYYCGIVIMIFFLRYYEKFVNLNIY</sequence>
<gene>
    <name evidence="1" type="ORF">QE404_003695</name>
</gene>
<organism evidence="1 2">
    <name type="scientific">Chryseobacterium camelliae</name>
    <dbReference type="NCBI Taxonomy" id="1265445"/>
    <lineage>
        <taxon>Bacteria</taxon>
        <taxon>Pseudomonadati</taxon>
        <taxon>Bacteroidota</taxon>
        <taxon>Flavobacteriia</taxon>
        <taxon>Flavobacteriales</taxon>
        <taxon>Weeksellaceae</taxon>
        <taxon>Chryseobacterium group</taxon>
        <taxon>Chryseobacterium</taxon>
    </lineage>
</organism>
<dbReference type="EMBL" id="JAUTAL010000001">
    <property type="protein sequence ID" value="MDQ1098548.1"/>
    <property type="molecule type" value="Genomic_DNA"/>
</dbReference>